<organism evidence="1 2">
    <name type="scientific">Goodea atripinnis</name>
    <dbReference type="NCBI Taxonomy" id="208336"/>
    <lineage>
        <taxon>Eukaryota</taxon>
        <taxon>Metazoa</taxon>
        <taxon>Chordata</taxon>
        <taxon>Craniata</taxon>
        <taxon>Vertebrata</taxon>
        <taxon>Euteleostomi</taxon>
        <taxon>Actinopterygii</taxon>
        <taxon>Neopterygii</taxon>
        <taxon>Teleostei</taxon>
        <taxon>Neoteleostei</taxon>
        <taxon>Acanthomorphata</taxon>
        <taxon>Ovalentaria</taxon>
        <taxon>Atherinomorphae</taxon>
        <taxon>Cyprinodontiformes</taxon>
        <taxon>Goodeidae</taxon>
        <taxon>Goodea</taxon>
    </lineage>
</organism>
<name>A0ABV0PR71_9TELE</name>
<comment type="caution">
    <text evidence="1">The sequence shown here is derived from an EMBL/GenBank/DDBJ whole genome shotgun (WGS) entry which is preliminary data.</text>
</comment>
<sequence length="64" mass="7199">PLHHSSFVTFTCHTVSLSASASEHVYALLLARHDGMLNRGRMRRHVLIVFPGGSKTLREELMNI</sequence>
<protein>
    <submittedName>
        <fullName evidence="1">Uncharacterized protein</fullName>
    </submittedName>
</protein>
<feature type="non-terminal residue" evidence="1">
    <location>
        <position position="1"/>
    </location>
</feature>
<dbReference type="Proteomes" id="UP001476798">
    <property type="component" value="Unassembled WGS sequence"/>
</dbReference>
<proteinExistence type="predicted"/>
<dbReference type="EMBL" id="JAHRIO010082618">
    <property type="protein sequence ID" value="MEQ2185994.1"/>
    <property type="molecule type" value="Genomic_DNA"/>
</dbReference>
<evidence type="ECO:0000313" key="1">
    <source>
        <dbReference type="EMBL" id="MEQ2185994.1"/>
    </source>
</evidence>
<keyword evidence="2" id="KW-1185">Reference proteome</keyword>
<reference evidence="1 2" key="1">
    <citation type="submission" date="2021-06" db="EMBL/GenBank/DDBJ databases">
        <authorList>
            <person name="Palmer J.M."/>
        </authorList>
    </citation>
    <scope>NUCLEOTIDE SEQUENCE [LARGE SCALE GENOMIC DNA]</scope>
    <source>
        <strain evidence="1 2">GA_2019</strain>
        <tissue evidence="1">Muscle</tissue>
    </source>
</reference>
<accession>A0ABV0PR71</accession>
<gene>
    <name evidence="1" type="ORF">GOODEAATRI_024119</name>
</gene>
<evidence type="ECO:0000313" key="2">
    <source>
        <dbReference type="Proteomes" id="UP001476798"/>
    </source>
</evidence>